<reference evidence="1 2" key="1">
    <citation type="submission" date="2016-06" db="EMBL/GenBank/DDBJ databases">
        <authorList>
            <person name="Kjaerup R.B."/>
            <person name="Dalgaard T.S."/>
            <person name="Juul-Madsen H.R."/>
        </authorList>
    </citation>
    <scope>NUCLEOTIDE SEQUENCE [LARGE SCALE GENOMIC DNA]</scope>
    <source>
        <strain evidence="1 2">DSM 45097</strain>
    </source>
</reference>
<evidence type="ECO:0000313" key="1">
    <source>
        <dbReference type="EMBL" id="SCG48796.1"/>
    </source>
</evidence>
<protein>
    <submittedName>
        <fullName evidence="1">Uncharacterized protein</fullName>
    </submittedName>
</protein>
<sequence>MTDPQVRQILAVHLPDLAALCAGCRAWWARLAPYPCHQAEWAARRQARAATRRFLDGLP</sequence>
<name>A0A1C5HRX8_9ACTN</name>
<proteinExistence type="predicted"/>
<evidence type="ECO:0000313" key="2">
    <source>
        <dbReference type="Proteomes" id="UP000198210"/>
    </source>
</evidence>
<dbReference type="EMBL" id="LT607751">
    <property type="protein sequence ID" value="SCG48796.1"/>
    <property type="molecule type" value="Genomic_DNA"/>
</dbReference>
<dbReference type="Proteomes" id="UP000198210">
    <property type="component" value="Chromosome I"/>
</dbReference>
<dbReference type="AlphaFoldDB" id="A0A1C5HRX8"/>
<accession>A0A1C5HRX8</accession>
<dbReference type="RefSeq" id="WP_088970442.1">
    <property type="nucleotide sequence ID" value="NZ_JBHLYF010000022.1"/>
</dbReference>
<gene>
    <name evidence="1" type="ORF">GA0074704_2236</name>
</gene>
<keyword evidence="2" id="KW-1185">Reference proteome</keyword>
<organism evidence="1 2">
    <name type="scientific">Micromonospora siamensis</name>
    <dbReference type="NCBI Taxonomy" id="299152"/>
    <lineage>
        <taxon>Bacteria</taxon>
        <taxon>Bacillati</taxon>
        <taxon>Actinomycetota</taxon>
        <taxon>Actinomycetes</taxon>
        <taxon>Micromonosporales</taxon>
        <taxon>Micromonosporaceae</taxon>
        <taxon>Micromonospora</taxon>
    </lineage>
</organism>